<evidence type="ECO:0000313" key="2">
    <source>
        <dbReference type="Proteomes" id="UP000034607"/>
    </source>
</evidence>
<comment type="caution">
    <text evidence="1">The sequence shown here is derived from an EMBL/GenBank/DDBJ whole genome shotgun (WGS) entry which is preliminary data.</text>
</comment>
<gene>
    <name evidence="1" type="ORF">UX78_C0002G0059</name>
</gene>
<reference evidence="1 2" key="1">
    <citation type="journal article" date="2015" name="Nature">
        <title>rRNA introns, odd ribosomes, and small enigmatic genomes across a large radiation of phyla.</title>
        <authorList>
            <person name="Brown C.T."/>
            <person name="Hug L.A."/>
            <person name="Thomas B.C."/>
            <person name="Sharon I."/>
            <person name="Castelle C.J."/>
            <person name="Singh A."/>
            <person name="Wilkins M.J."/>
            <person name="Williams K.H."/>
            <person name="Banfield J.F."/>
        </authorList>
    </citation>
    <scope>NUCLEOTIDE SEQUENCE [LARGE SCALE GENOMIC DNA]</scope>
</reference>
<organism evidence="1 2">
    <name type="scientific">Candidatus Amesbacteria bacterium GW2011_GWA2_47_11</name>
    <dbReference type="NCBI Taxonomy" id="1618357"/>
    <lineage>
        <taxon>Bacteria</taxon>
        <taxon>Candidatus Amesiibacteriota</taxon>
    </lineage>
</organism>
<dbReference type="AlphaFoldDB" id="A0A0G1RHU7"/>
<name>A0A0G1RHU7_9BACT</name>
<dbReference type="Proteomes" id="UP000034607">
    <property type="component" value="Unassembled WGS sequence"/>
</dbReference>
<sequence>MRNRSLDKDVVIVLISTLLTVASWVGFEVYRAYAEINLPEAVEKHLTPLNPQIDYTTIEKLEKLNP</sequence>
<dbReference type="EMBL" id="LCNM01000002">
    <property type="protein sequence ID" value="KKU56879.1"/>
    <property type="molecule type" value="Genomic_DNA"/>
</dbReference>
<proteinExistence type="predicted"/>
<protein>
    <submittedName>
        <fullName evidence="1">Uncharacterized protein</fullName>
    </submittedName>
</protein>
<evidence type="ECO:0000313" key="1">
    <source>
        <dbReference type="EMBL" id="KKU56879.1"/>
    </source>
</evidence>
<accession>A0A0G1RHU7</accession>